<dbReference type="STRING" id="47427.A0A2H3CRZ9"/>
<dbReference type="OrthoDB" id="3257623at2759"/>
<gene>
    <name evidence="3" type="ORF">ARMGADRAFT_1087111</name>
</gene>
<keyword evidence="4" id="KW-1185">Reference proteome</keyword>
<dbReference type="Proteomes" id="UP000217790">
    <property type="component" value="Unassembled WGS sequence"/>
</dbReference>
<dbReference type="GO" id="GO:0003676">
    <property type="term" value="F:nucleic acid binding"/>
    <property type="evidence" value="ECO:0007669"/>
    <property type="project" value="InterPro"/>
</dbReference>
<evidence type="ECO:0000256" key="1">
    <source>
        <dbReference type="SAM" id="MobiDB-lite"/>
    </source>
</evidence>
<evidence type="ECO:0000313" key="4">
    <source>
        <dbReference type="Proteomes" id="UP000217790"/>
    </source>
</evidence>
<accession>A0A2H3CRZ9</accession>
<reference evidence="4" key="1">
    <citation type="journal article" date="2017" name="Nat. Ecol. Evol.">
        <title>Genome expansion and lineage-specific genetic innovations in the forest pathogenic fungi Armillaria.</title>
        <authorList>
            <person name="Sipos G."/>
            <person name="Prasanna A.N."/>
            <person name="Walter M.C."/>
            <person name="O'Connor E."/>
            <person name="Balint B."/>
            <person name="Krizsan K."/>
            <person name="Kiss B."/>
            <person name="Hess J."/>
            <person name="Varga T."/>
            <person name="Slot J."/>
            <person name="Riley R."/>
            <person name="Boka B."/>
            <person name="Rigling D."/>
            <person name="Barry K."/>
            <person name="Lee J."/>
            <person name="Mihaltcheva S."/>
            <person name="LaButti K."/>
            <person name="Lipzen A."/>
            <person name="Waldron R."/>
            <person name="Moloney N.M."/>
            <person name="Sperisen C."/>
            <person name="Kredics L."/>
            <person name="Vagvoelgyi C."/>
            <person name="Patrignani A."/>
            <person name="Fitzpatrick D."/>
            <person name="Nagy I."/>
            <person name="Doyle S."/>
            <person name="Anderson J.B."/>
            <person name="Grigoriev I.V."/>
            <person name="Gueldener U."/>
            <person name="Muensterkoetter M."/>
            <person name="Nagy L.G."/>
        </authorList>
    </citation>
    <scope>NUCLEOTIDE SEQUENCE [LARGE SCALE GENOMIC DNA]</scope>
    <source>
        <strain evidence="4">Ar21-2</strain>
    </source>
</reference>
<name>A0A2H3CRZ9_ARMGA</name>
<feature type="domain" description="DDE-1" evidence="2">
    <location>
        <begin position="1"/>
        <end position="147"/>
    </location>
</feature>
<feature type="region of interest" description="Disordered" evidence="1">
    <location>
        <begin position="243"/>
        <end position="265"/>
    </location>
</feature>
<dbReference type="InterPro" id="IPR004875">
    <property type="entry name" value="DDE_SF_endonuclease_dom"/>
</dbReference>
<dbReference type="EMBL" id="KZ293688">
    <property type="protein sequence ID" value="PBK85839.1"/>
    <property type="molecule type" value="Genomic_DNA"/>
</dbReference>
<sequence length="265" mass="29896">MKEWIESVLVPYVKGVIEADPDLNDDQKCILFIDIYPVHMSEGFRIYIFDEHPNIILIFVPRNCTGLLQPADIGLQRIIKHGLKQELFQWMIEQQRLQVASGTAPSDVALTTSYPALQDASIHGLVKVYDQMTSANGRKIVQKAWEKCQAKEWCLSEACLTDRKTHKALNMYLTTHPEFQQEIENRMDDTDIPFESVVHDALGLQVNVGSQLYTISAADVAENDGELVAGNLEEDIWAFDDTGEKWGENGNITGLQEAEDTENDP</sequence>
<dbReference type="AlphaFoldDB" id="A0A2H3CRZ9"/>
<protein>
    <recommendedName>
        <fullName evidence="2">DDE-1 domain-containing protein</fullName>
    </recommendedName>
</protein>
<proteinExistence type="predicted"/>
<dbReference type="InParanoid" id="A0A2H3CRZ9"/>
<dbReference type="Pfam" id="PF03184">
    <property type="entry name" value="DDE_1"/>
    <property type="match status" value="1"/>
</dbReference>
<evidence type="ECO:0000259" key="2">
    <source>
        <dbReference type="Pfam" id="PF03184"/>
    </source>
</evidence>
<organism evidence="3 4">
    <name type="scientific">Armillaria gallica</name>
    <name type="common">Bulbous honey fungus</name>
    <name type="synonym">Armillaria bulbosa</name>
    <dbReference type="NCBI Taxonomy" id="47427"/>
    <lineage>
        <taxon>Eukaryota</taxon>
        <taxon>Fungi</taxon>
        <taxon>Dikarya</taxon>
        <taxon>Basidiomycota</taxon>
        <taxon>Agaricomycotina</taxon>
        <taxon>Agaricomycetes</taxon>
        <taxon>Agaricomycetidae</taxon>
        <taxon>Agaricales</taxon>
        <taxon>Marasmiineae</taxon>
        <taxon>Physalacriaceae</taxon>
        <taxon>Armillaria</taxon>
    </lineage>
</organism>
<evidence type="ECO:0000313" key="3">
    <source>
        <dbReference type="EMBL" id="PBK85839.1"/>
    </source>
</evidence>